<dbReference type="AlphaFoldDB" id="A0A0M0LLW7"/>
<dbReference type="RefSeq" id="WP_053416143.1">
    <property type="nucleotide sequence ID" value="NZ_LILB01000001.1"/>
</dbReference>
<dbReference type="GeneID" id="301135654"/>
<dbReference type="Proteomes" id="UP000036867">
    <property type="component" value="Unassembled WGS sequence"/>
</dbReference>
<proteinExistence type="predicted"/>
<organism evidence="1 2">
    <name type="scientific">Viridibacillus arvi</name>
    <dbReference type="NCBI Taxonomy" id="263475"/>
    <lineage>
        <taxon>Bacteria</taxon>
        <taxon>Bacillati</taxon>
        <taxon>Bacillota</taxon>
        <taxon>Bacilli</taxon>
        <taxon>Bacillales</taxon>
        <taxon>Caryophanaceae</taxon>
        <taxon>Viridibacillus</taxon>
    </lineage>
</organism>
<evidence type="ECO:0000313" key="2">
    <source>
        <dbReference type="Proteomes" id="UP000036867"/>
    </source>
</evidence>
<evidence type="ECO:0000313" key="1">
    <source>
        <dbReference type="EMBL" id="KOO51971.1"/>
    </source>
</evidence>
<dbReference type="OrthoDB" id="2451000at2"/>
<keyword evidence="2" id="KW-1185">Reference proteome</keyword>
<dbReference type="STRING" id="263475.AMD00_06000"/>
<gene>
    <name evidence="1" type="ORF">AMD00_06000</name>
</gene>
<name>A0A0M0LLW7_9BACL</name>
<sequence length="230" mass="26070">MNRILSAKSILEVRNIKTQSIFWGFLLLFLTLSLVLTVTVNDFTTQFTNSVAIYIFMAISSYVLIGKNFNYCIHFGLTRGEFMTASILSRVQNVIVMALINIIILVSVNQILTSFSIEHFNIFSWSSIFTDHSLIVTNMWIDFCVGILVSSAAMLSGALYYKWGLVGPISVIVVLILATSLPFIRSNLFDFFERVYSEQALASFGWLLIVSIVLWACTYLLLNRVDLKRE</sequence>
<reference evidence="2" key="1">
    <citation type="submission" date="2015-08" db="EMBL/GenBank/DDBJ databases">
        <title>Fjat-10028 dsm 16317.</title>
        <authorList>
            <person name="Liu B."/>
            <person name="Wang J."/>
            <person name="Zhu Y."/>
            <person name="Liu G."/>
            <person name="Chen Q."/>
            <person name="Chen Z."/>
            <person name="Lan J."/>
            <person name="Che J."/>
            <person name="Ge C."/>
            <person name="Shi H."/>
            <person name="Pan Z."/>
            <person name="Liu X."/>
        </authorList>
    </citation>
    <scope>NUCLEOTIDE SEQUENCE [LARGE SCALE GENOMIC DNA]</scope>
    <source>
        <strain evidence="2">DSM 16317</strain>
    </source>
</reference>
<protein>
    <submittedName>
        <fullName evidence="1">Uncharacterized protein</fullName>
    </submittedName>
</protein>
<accession>A0A0M0LLW7</accession>
<dbReference type="EMBL" id="LILB01000001">
    <property type="protein sequence ID" value="KOO51971.1"/>
    <property type="molecule type" value="Genomic_DNA"/>
</dbReference>
<comment type="caution">
    <text evidence="1">The sequence shown here is derived from an EMBL/GenBank/DDBJ whole genome shotgun (WGS) entry which is preliminary data.</text>
</comment>